<dbReference type="RefSeq" id="WP_015328735.1">
    <property type="nucleotide sequence ID" value="NC_020053.1"/>
</dbReference>
<dbReference type="EMBL" id="CP003601">
    <property type="protein sequence ID" value="AFY96844.1"/>
    <property type="molecule type" value="Genomic_DNA"/>
</dbReference>
<geneLocation type="plasmid" evidence="1 2">
    <name>pCHA6605.01</name>
</geneLocation>
<keyword evidence="1" id="KW-0614">Plasmid</keyword>
<proteinExistence type="predicted"/>
<sequence>MRFQITEEEAREMARLEEECGCDISAGPDWGIHLDKVMELALYPGSHNKFIDLLNEQFGNVMSSEEIEEVAASFQMQIQERLAGRVAS</sequence>
<evidence type="ECO:0000313" key="1">
    <source>
        <dbReference type="EMBL" id="AFY96844.1"/>
    </source>
</evidence>
<gene>
    <name evidence="1" type="ORF">Cha6605_5999</name>
</gene>
<dbReference type="AlphaFoldDB" id="K9URH0"/>
<keyword evidence="2" id="KW-1185">Reference proteome</keyword>
<dbReference type="KEGG" id="cmp:Cha6605_5999"/>
<dbReference type="HOGENOM" id="CLU_2463444_0_0_3"/>
<evidence type="ECO:0000313" key="2">
    <source>
        <dbReference type="Proteomes" id="UP000010366"/>
    </source>
</evidence>
<name>K9URH0_CHAP6</name>
<dbReference type="Proteomes" id="UP000010366">
    <property type="component" value="Plasmid pCHA6605.01"/>
</dbReference>
<accession>K9URH0</accession>
<organism evidence="1 2">
    <name type="scientific">Chamaesiphon minutus (strain ATCC 27169 / PCC 6605)</name>
    <dbReference type="NCBI Taxonomy" id="1173020"/>
    <lineage>
        <taxon>Bacteria</taxon>
        <taxon>Bacillati</taxon>
        <taxon>Cyanobacteriota</taxon>
        <taxon>Cyanophyceae</taxon>
        <taxon>Gomontiellales</taxon>
        <taxon>Chamaesiphonaceae</taxon>
        <taxon>Chamaesiphon</taxon>
    </lineage>
</organism>
<dbReference type="OrthoDB" id="574735at2"/>
<reference evidence="1 2" key="1">
    <citation type="submission" date="2012-05" db="EMBL/GenBank/DDBJ databases">
        <title>Noncontiguous Finished plasmid 1 of genome of Chamaesiphon sp. PCC 6605.</title>
        <authorList>
            <consortium name="US DOE Joint Genome Institute"/>
            <person name="Gugger M."/>
            <person name="Coursin T."/>
            <person name="Rippka R."/>
            <person name="Tandeau De Marsac N."/>
            <person name="Huntemann M."/>
            <person name="Wei C.-L."/>
            <person name="Han J."/>
            <person name="Detter J.C."/>
            <person name="Han C."/>
            <person name="Tapia R."/>
            <person name="Chen A."/>
            <person name="Kyrpides N."/>
            <person name="Mavromatis K."/>
            <person name="Markowitz V."/>
            <person name="Szeto E."/>
            <person name="Ivanova N."/>
            <person name="Pagani I."/>
            <person name="Pati A."/>
            <person name="Goodwin L."/>
            <person name="Nordberg H.P."/>
            <person name="Cantor M.N."/>
            <person name="Hua S.X."/>
            <person name="Woyke T."/>
            <person name="Kerfeld C.A."/>
        </authorList>
    </citation>
    <scope>NUCLEOTIDE SEQUENCE [LARGE SCALE GENOMIC DNA]</scope>
    <source>
        <strain evidence="2">ATCC 27169 / PCC 6605</strain>
        <plasmid evidence="2">Plasmid pCHA6605.01</plasmid>
    </source>
</reference>
<protein>
    <submittedName>
        <fullName evidence="1">Uncharacterized protein</fullName>
    </submittedName>
</protein>